<protein>
    <recommendedName>
        <fullName evidence="2">Deoxyguanosinetriphosphate triphosphohydrolase-like protein</fullName>
    </recommendedName>
</protein>
<dbReference type="NCBIfam" id="TIGR01353">
    <property type="entry name" value="dGTP_triPase"/>
    <property type="match status" value="1"/>
</dbReference>
<dbReference type="InterPro" id="IPR006261">
    <property type="entry name" value="dGTPase"/>
</dbReference>
<dbReference type="SMART" id="SM00471">
    <property type="entry name" value="HDc"/>
    <property type="match status" value="1"/>
</dbReference>
<organism evidence="4 5">
    <name type="scientific">Candidatus Segetimicrobium genomatis</name>
    <dbReference type="NCBI Taxonomy" id="2569760"/>
    <lineage>
        <taxon>Bacteria</taxon>
        <taxon>Bacillati</taxon>
        <taxon>Candidatus Sysuimicrobiota</taxon>
        <taxon>Candidatus Sysuimicrobiia</taxon>
        <taxon>Candidatus Sysuimicrobiales</taxon>
        <taxon>Candidatus Segetimicrobiaceae</taxon>
        <taxon>Candidatus Segetimicrobium</taxon>
    </lineage>
</organism>
<dbReference type="CDD" id="cd00077">
    <property type="entry name" value="HDc"/>
    <property type="match status" value="1"/>
</dbReference>
<dbReference type="InterPro" id="IPR003607">
    <property type="entry name" value="HD/PDEase_dom"/>
</dbReference>
<reference evidence="4 5" key="1">
    <citation type="journal article" date="2019" name="Nat. Microbiol.">
        <title>Mediterranean grassland soil C-N compound turnover is dependent on rainfall and depth, and is mediated by genomically divergent microorganisms.</title>
        <authorList>
            <person name="Diamond S."/>
            <person name="Andeer P.F."/>
            <person name="Li Z."/>
            <person name="Crits-Christoph A."/>
            <person name="Burstein D."/>
            <person name="Anantharaman K."/>
            <person name="Lane K.R."/>
            <person name="Thomas B.C."/>
            <person name="Pan C."/>
            <person name="Northen T.R."/>
            <person name="Banfield J.F."/>
        </authorList>
    </citation>
    <scope>NUCLEOTIDE SEQUENCE [LARGE SCALE GENOMIC DNA]</scope>
    <source>
        <strain evidence="4">NP_1</strain>
    </source>
</reference>
<proteinExistence type="inferred from homology"/>
<dbReference type="InterPro" id="IPR023023">
    <property type="entry name" value="dNTPase_2"/>
</dbReference>
<dbReference type="Gene3D" id="1.10.3210.10">
    <property type="entry name" value="Hypothetical protein af1432"/>
    <property type="match status" value="1"/>
</dbReference>
<gene>
    <name evidence="4" type="ORF">E6G98_13785</name>
</gene>
<evidence type="ECO:0000313" key="4">
    <source>
        <dbReference type="EMBL" id="TMJ07139.1"/>
    </source>
</evidence>
<dbReference type="AlphaFoldDB" id="A0A537LGJ3"/>
<feature type="domain" description="HD" evidence="3">
    <location>
        <begin position="75"/>
        <end position="203"/>
    </location>
</feature>
<comment type="caution">
    <text evidence="4">The sequence shown here is derived from an EMBL/GenBank/DDBJ whole genome shotgun (WGS) entry which is preliminary data.</text>
</comment>
<dbReference type="HAMAP" id="MF_01212">
    <property type="entry name" value="dGTPase_type2"/>
    <property type="match status" value="1"/>
</dbReference>
<sequence length="422" mass="48064">MPFERAARETLESSALAPYAVRSASARRRYHERPDAYRTEFQRDRDRILHSTAFRRLQHKTQVFVVTEGDLYRTRLTHTLEVAQIARSIAAALRLNGDLVEAVALAHDLGHPPFGHAGEQELHVLMHEHGGFEHNLQSLRVVDELEVRYAMYPGLNLTWDVRQGIATHATLYDAPKVPAEFAEFSSASLEGQVVDVADMIAYSTHDLDDALHIGLADEHQLAARGIELWIEALQHADHVLARRDTAETQVELDLEEVRGEVPREPLPLDSWKRRDVRIREAIRWMIGRLVEDVIETSDAHIEGGRITSAGMVLGHSHRLVLMSELLTHQLQQLATYLREEVYYHPEKLVMEQKARRIIHGLFDAFAGEPRLLPRPVQERLDGTDRYRVVCDFVSGLTDRSALDLYNRLFETYEFGFGGGTTP</sequence>
<dbReference type="InterPro" id="IPR051094">
    <property type="entry name" value="Diverse_Catalytic_Enzymes"/>
</dbReference>
<evidence type="ECO:0000259" key="3">
    <source>
        <dbReference type="PROSITE" id="PS51831"/>
    </source>
</evidence>
<evidence type="ECO:0000256" key="1">
    <source>
        <dbReference type="ARBA" id="ARBA00022801"/>
    </source>
</evidence>
<dbReference type="EMBL" id="VBAI01000285">
    <property type="protein sequence ID" value="TMJ07139.1"/>
    <property type="molecule type" value="Genomic_DNA"/>
</dbReference>
<evidence type="ECO:0000313" key="5">
    <source>
        <dbReference type="Proteomes" id="UP000315217"/>
    </source>
</evidence>
<accession>A0A537LGJ3</accession>
<dbReference type="GO" id="GO:0016793">
    <property type="term" value="F:triphosphoric monoester hydrolase activity"/>
    <property type="evidence" value="ECO:0007669"/>
    <property type="project" value="InterPro"/>
</dbReference>
<dbReference type="SUPFAM" id="SSF109604">
    <property type="entry name" value="HD-domain/PDEase-like"/>
    <property type="match status" value="1"/>
</dbReference>
<dbReference type="InterPro" id="IPR006674">
    <property type="entry name" value="HD_domain"/>
</dbReference>
<dbReference type="PANTHER" id="PTHR35795:SF1">
    <property type="entry name" value="BIS(5'-NUCLEOSYL)-TETRAPHOSPHATASE, SYMMETRICAL"/>
    <property type="match status" value="1"/>
</dbReference>
<dbReference type="Proteomes" id="UP000315217">
    <property type="component" value="Unassembled WGS sequence"/>
</dbReference>
<dbReference type="PROSITE" id="PS51831">
    <property type="entry name" value="HD"/>
    <property type="match status" value="1"/>
</dbReference>
<evidence type="ECO:0000256" key="2">
    <source>
        <dbReference type="HAMAP-Rule" id="MF_01212"/>
    </source>
</evidence>
<name>A0A537LGJ3_9BACT</name>
<dbReference type="InterPro" id="IPR026875">
    <property type="entry name" value="PHydrolase_assoc_dom"/>
</dbReference>
<dbReference type="PANTHER" id="PTHR35795">
    <property type="entry name" value="SLR1885 PROTEIN"/>
    <property type="match status" value="1"/>
</dbReference>
<keyword evidence="1 2" id="KW-0378">Hydrolase</keyword>
<dbReference type="NCBIfam" id="NF002326">
    <property type="entry name" value="PRK01286.1-1"/>
    <property type="match status" value="1"/>
</dbReference>
<comment type="similarity">
    <text evidence="2">Belongs to the dGTPase family. Type 2 subfamily.</text>
</comment>
<dbReference type="Pfam" id="PF01966">
    <property type="entry name" value="HD"/>
    <property type="match status" value="1"/>
</dbReference>
<dbReference type="Pfam" id="PF13286">
    <property type="entry name" value="HD_assoc"/>
    <property type="match status" value="1"/>
</dbReference>